<keyword evidence="1" id="KW-0732">Signal</keyword>
<evidence type="ECO:0000256" key="1">
    <source>
        <dbReference type="SAM" id="SignalP"/>
    </source>
</evidence>
<accession>A0AAD9PXP0</accession>
<protein>
    <submittedName>
        <fullName evidence="2">Uncharacterized protein</fullName>
    </submittedName>
</protein>
<feature type="chain" id="PRO_5042223957" evidence="1">
    <location>
        <begin position="23"/>
        <end position="99"/>
    </location>
</feature>
<name>A0AAD9PXP0_ACRCE</name>
<dbReference type="EMBL" id="JARQWQ010000103">
    <property type="protein sequence ID" value="KAK2550995.1"/>
    <property type="molecule type" value="Genomic_DNA"/>
</dbReference>
<evidence type="ECO:0000313" key="3">
    <source>
        <dbReference type="Proteomes" id="UP001249851"/>
    </source>
</evidence>
<dbReference type="AlphaFoldDB" id="A0AAD9PXP0"/>
<organism evidence="2 3">
    <name type="scientific">Acropora cervicornis</name>
    <name type="common">Staghorn coral</name>
    <dbReference type="NCBI Taxonomy" id="6130"/>
    <lineage>
        <taxon>Eukaryota</taxon>
        <taxon>Metazoa</taxon>
        <taxon>Cnidaria</taxon>
        <taxon>Anthozoa</taxon>
        <taxon>Hexacorallia</taxon>
        <taxon>Scleractinia</taxon>
        <taxon>Astrocoeniina</taxon>
        <taxon>Acroporidae</taxon>
        <taxon>Acropora</taxon>
    </lineage>
</organism>
<feature type="signal peptide" evidence="1">
    <location>
        <begin position="1"/>
        <end position="22"/>
    </location>
</feature>
<keyword evidence="3" id="KW-1185">Reference proteome</keyword>
<sequence length="99" mass="11624">MDFVGLHLLLSFVFSCVPTSKSSHEERPKKFMKPCFDEDELLNLCTDPIEICHEERADEIKLVRLDGVKTGHVRWVELEERRKYKMITRAMKPLLFGKS</sequence>
<gene>
    <name evidence="2" type="ORF">P5673_028214</name>
</gene>
<proteinExistence type="predicted"/>
<reference evidence="2" key="1">
    <citation type="journal article" date="2023" name="G3 (Bethesda)">
        <title>Whole genome assembly and annotation of the endangered Caribbean coral Acropora cervicornis.</title>
        <authorList>
            <person name="Selwyn J.D."/>
            <person name="Vollmer S.V."/>
        </authorList>
    </citation>
    <scope>NUCLEOTIDE SEQUENCE</scope>
    <source>
        <strain evidence="2">K2</strain>
    </source>
</reference>
<reference evidence="2" key="2">
    <citation type="journal article" date="2023" name="Science">
        <title>Genomic signatures of disease resistance in endangered staghorn corals.</title>
        <authorList>
            <person name="Vollmer S.V."/>
            <person name="Selwyn J.D."/>
            <person name="Despard B.A."/>
            <person name="Roesel C.L."/>
        </authorList>
    </citation>
    <scope>NUCLEOTIDE SEQUENCE</scope>
    <source>
        <strain evidence="2">K2</strain>
    </source>
</reference>
<evidence type="ECO:0000313" key="2">
    <source>
        <dbReference type="EMBL" id="KAK2550995.1"/>
    </source>
</evidence>
<comment type="caution">
    <text evidence="2">The sequence shown here is derived from an EMBL/GenBank/DDBJ whole genome shotgun (WGS) entry which is preliminary data.</text>
</comment>
<dbReference type="Proteomes" id="UP001249851">
    <property type="component" value="Unassembled WGS sequence"/>
</dbReference>